<name>A0A062I7C2_ACIBA</name>
<evidence type="ECO:0000313" key="1">
    <source>
        <dbReference type="EMBL" id="KCY14407.1"/>
    </source>
</evidence>
<sequence>MPLFDEESCLNQEHLRNSSSGADLCKICLINSLIAYAKLLKVNELYSVFKLTIAA</sequence>
<protein>
    <submittedName>
        <fullName evidence="1">Uncharacterized protein</fullName>
    </submittedName>
</protein>
<proteinExistence type="predicted"/>
<dbReference type="Proteomes" id="UP000027327">
    <property type="component" value="Unassembled WGS sequence"/>
</dbReference>
<reference evidence="1 2" key="1">
    <citation type="submission" date="2014-04" db="EMBL/GenBank/DDBJ databases">
        <title>Comparative genomics and transcriptomics to identify genetic mechanisms underlying the emergence of carbapenem resistant Acinetobacter baumannii (CRAb).</title>
        <authorList>
            <person name="Harris A.D."/>
            <person name="Johnson K.J."/>
            <person name="George J."/>
            <person name="Nadendla S."/>
            <person name="Daugherty S.C."/>
            <person name="Parankush S."/>
            <person name="Sadzewicz L."/>
            <person name="Tallon L."/>
            <person name="Sengamalay N."/>
            <person name="Hazen T.H."/>
            <person name="Rasko D.A."/>
        </authorList>
    </citation>
    <scope>NUCLEOTIDE SEQUENCE [LARGE SCALE GENOMIC DNA]</scope>
    <source>
        <strain evidence="1 2">21072</strain>
    </source>
</reference>
<organism evidence="1 2">
    <name type="scientific">Acinetobacter baumannii 21072</name>
    <dbReference type="NCBI Taxonomy" id="1310697"/>
    <lineage>
        <taxon>Bacteria</taxon>
        <taxon>Pseudomonadati</taxon>
        <taxon>Pseudomonadota</taxon>
        <taxon>Gammaproteobacteria</taxon>
        <taxon>Moraxellales</taxon>
        <taxon>Moraxellaceae</taxon>
        <taxon>Acinetobacter</taxon>
        <taxon>Acinetobacter calcoaceticus/baumannii complex</taxon>
    </lineage>
</organism>
<dbReference type="EMBL" id="JMOD01000102">
    <property type="protein sequence ID" value="KCY14407.1"/>
    <property type="molecule type" value="Genomic_DNA"/>
</dbReference>
<gene>
    <name evidence="1" type="ORF">J596_3648</name>
</gene>
<evidence type="ECO:0000313" key="2">
    <source>
        <dbReference type="Proteomes" id="UP000027327"/>
    </source>
</evidence>
<dbReference type="AlphaFoldDB" id="A0A062I7C2"/>
<accession>A0A062I7C2</accession>
<comment type="caution">
    <text evidence="1">The sequence shown here is derived from an EMBL/GenBank/DDBJ whole genome shotgun (WGS) entry which is preliminary data.</text>
</comment>